<keyword evidence="6" id="KW-0687">Ribonucleoprotein</keyword>
<dbReference type="GO" id="GO:0005762">
    <property type="term" value="C:mitochondrial large ribosomal subunit"/>
    <property type="evidence" value="ECO:0007669"/>
    <property type="project" value="TreeGrafter"/>
</dbReference>
<feature type="compositionally biased region" description="Basic and acidic residues" evidence="8">
    <location>
        <begin position="204"/>
        <end position="229"/>
    </location>
</feature>
<feature type="region of interest" description="Disordered" evidence="8">
    <location>
        <begin position="185"/>
        <end position="231"/>
    </location>
</feature>
<dbReference type="Pfam" id="PF11788">
    <property type="entry name" value="MRP-L46"/>
    <property type="match status" value="1"/>
</dbReference>
<sequence length="380" mass="42765">MNAAPQSARRIASANNAFFVDTVCFSCRNRLSQQSRRHAATAAAVSDPPPATSPQASSRAAAPIIAKGPRKAYRLMAAPVLSRPPLLTRDLNSFEKAFYLYQKRLNERLAMPFSRYFYYNKGTPADPEWKRKLQARKTPSRDIGIYDAYGNEGWNDEVLVGDRTGERESVVEALIRDAEGKSIVEESEKDQGAVTAGDAQLGEGQRRETTKIEVERPSSRETEADRSGDVKSLNRKLDRTLYLLVKNHEGRWRFPEDRVYGRENLHQAAERILIQSCGINMNTWLVGNHPIGHHAHHYPSQKPIVSKISANALVGTSKESEKEEFGEKLFFMKARIMAGQPDLGSNAYGLQEWAWLAKEEVDGRVGRSYWASVKNMLVER</sequence>
<comment type="subcellular location">
    <subcellularLocation>
        <location evidence="1">Mitochondrion</location>
    </subcellularLocation>
</comment>
<evidence type="ECO:0000256" key="2">
    <source>
        <dbReference type="ARBA" id="ARBA00009070"/>
    </source>
</evidence>
<dbReference type="InterPro" id="IPR021757">
    <property type="entry name" value="Ribosomal_mL46_N"/>
</dbReference>
<dbReference type="InterPro" id="IPR015797">
    <property type="entry name" value="NUDIX_hydrolase-like_dom_sf"/>
</dbReference>
<evidence type="ECO:0000256" key="7">
    <source>
        <dbReference type="ARBA" id="ARBA00035190"/>
    </source>
</evidence>
<evidence type="ECO:0000256" key="1">
    <source>
        <dbReference type="ARBA" id="ARBA00004173"/>
    </source>
</evidence>
<evidence type="ECO:0000256" key="5">
    <source>
        <dbReference type="ARBA" id="ARBA00023128"/>
    </source>
</evidence>
<dbReference type="GO" id="GO:0003735">
    <property type="term" value="F:structural constituent of ribosome"/>
    <property type="evidence" value="ECO:0007669"/>
    <property type="project" value="InterPro"/>
</dbReference>
<dbReference type="SUPFAM" id="SSF55811">
    <property type="entry name" value="Nudix"/>
    <property type="match status" value="1"/>
</dbReference>
<comment type="caution">
    <text evidence="10">The sequence shown here is derived from an EMBL/GenBank/DDBJ whole genome shotgun (WGS) entry which is preliminary data.</text>
</comment>
<dbReference type="AlphaFoldDB" id="A0AAN7TBM1"/>
<reference evidence="10" key="1">
    <citation type="submission" date="2023-08" db="EMBL/GenBank/DDBJ databases">
        <title>Black Yeasts Isolated from many extreme environments.</title>
        <authorList>
            <person name="Coleine C."/>
            <person name="Stajich J.E."/>
            <person name="Selbmann L."/>
        </authorList>
    </citation>
    <scope>NUCLEOTIDE SEQUENCE</scope>
    <source>
        <strain evidence="10">CCFEE 5401</strain>
    </source>
</reference>
<proteinExistence type="inferred from homology"/>
<dbReference type="PANTHER" id="PTHR13124:SF12">
    <property type="entry name" value="LARGE RIBOSOMAL SUBUNIT PROTEIN ML46"/>
    <property type="match status" value="1"/>
</dbReference>
<protein>
    <recommendedName>
        <fullName evidence="7">Large ribosomal subunit protein mL46</fullName>
    </recommendedName>
</protein>
<organism evidence="10 11">
    <name type="scientific">Meristemomyces frigidus</name>
    <dbReference type="NCBI Taxonomy" id="1508187"/>
    <lineage>
        <taxon>Eukaryota</taxon>
        <taxon>Fungi</taxon>
        <taxon>Dikarya</taxon>
        <taxon>Ascomycota</taxon>
        <taxon>Pezizomycotina</taxon>
        <taxon>Dothideomycetes</taxon>
        <taxon>Dothideomycetidae</taxon>
        <taxon>Mycosphaerellales</taxon>
        <taxon>Teratosphaeriaceae</taxon>
        <taxon>Meristemomyces</taxon>
    </lineage>
</organism>
<evidence type="ECO:0000313" key="10">
    <source>
        <dbReference type="EMBL" id="KAK5108778.1"/>
    </source>
</evidence>
<keyword evidence="4" id="KW-0689">Ribosomal protein</keyword>
<gene>
    <name evidence="10" type="ORF">LTR62_007838</name>
</gene>
<comment type="similarity">
    <text evidence="2">Belongs to the mitochondrion-specific ribosomal protein mL46 family.</text>
</comment>
<keyword evidence="5" id="KW-0496">Mitochondrion</keyword>
<dbReference type="InterPro" id="IPR033650">
    <property type="entry name" value="Ribosomal_mL46_NUDIX"/>
</dbReference>
<evidence type="ECO:0000256" key="4">
    <source>
        <dbReference type="ARBA" id="ARBA00022980"/>
    </source>
</evidence>
<feature type="region of interest" description="Disordered" evidence="8">
    <location>
        <begin position="38"/>
        <end position="60"/>
    </location>
</feature>
<dbReference type="InterPro" id="IPR040008">
    <property type="entry name" value="Ribosomal_mL46"/>
</dbReference>
<evidence type="ECO:0000259" key="9">
    <source>
        <dbReference type="Pfam" id="PF11788"/>
    </source>
</evidence>
<feature type="domain" description="Large ribosomal subunit protein mL46 N-terminal" evidence="9">
    <location>
        <begin position="74"/>
        <end position="225"/>
    </location>
</feature>
<evidence type="ECO:0000256" key="6">
    <source>
        <dbReference type="ARBA" id="ARBA00023274"/>
    </source>
</evidence>
<dbReference type="Proteomes" id="UP001310890">
    <property type="component" value="Unassembled WGS sequence"/>
</dbReference>
<dbReference type="Gene3D" id="3.90.79.10">
    <property type="entry name" value="Nucleoside Triphosphate Pyrophosphohydrolase"/>
    <property type="match status" value="1"/>
</dbReference>
<dbReference type="PANTHER" id="PTHR13124">
    <property type="entry name" value="39S RIBOSOMAL PROTEIN L46, MITOCHONDRIAL PRECURSOR-RELATED"/>
    <property type="match status" value="1"/>
</dbReference>
<evidence type="ECO:0000313" key="11">
    <source>
        <dbReference type="Proteomes" id="UP001310890"/>
    </source>
</evidence>
<evidence type="ECO:0000256" key="8">
    <source>
        <dbReference type="SAM" id="MobiDB-lite"/>
    </source>
</evidence>
<dbReference type="EMBL" id="JAVRRL010000078">
    <property type="protein sequence ID" value="KAK5108778.1"/>
    <property type="molecule type" value="Genomic_DNA"/>
</dbReference>
<name>A0AAN7TBM1_9PEZI</name>
<keyword evidence="3" id="KW-0809">Transit peptide</keyword>
<accession>A0AAN7TBM1</accession>
<dbReference type="CDD" id="cd04661">
    <property type="entry name" value="NUDIX_MRP_L46"/>
    <property type="match status" value="1"/>
</dbReference>
<evidence type="ECO:0000256" key="3">
    <source>
        <dbReference type="ARBA" id="ARBA00022946"/>
    </source>
</evidence>